<dbReference type="InterPro" id="IPR000073">
    <property type="entry name" value="AB_hydrolase_1"/>
</dbReference>
<comment type="caution">
    <text evidence="4">The sequence shown here is derived from an EMBL/GenBank/DDBJ whole genome shotgun (WGS) entry which is preliminary data.</text>
</comment>
<keyword evidence="1" id="KW-0378">Hydrolase</keyword>
<accession>A0A8J3VR89</accession>
<dbReference type="AlphaFoldDB" id="A0A8J3VR89"/>
<protein>
    <submittedName>
        <fullName evidence="4">3-oxoadipate enol-lactonase</fullName>
    </submittedName>
</protein>
<dbReference type="PRINTS" id="PR00111">
    <property type="entry name" value="ABHYDROLASE"/>
</dbReference>
<evidence type="ECO:0000313" key="4">
    <source>
        <dbReference type="EMBL" id="GIH15879.1"/>
    </source>
</evidence>
<dbReference type="EMBL" id="BONZ01000038">
    <property type="protein sequence ID" value="GIH15879.1"/>
    <property type="molecule type" value="Genomic_DNA"/>
</dbReference>
<dbReference type="Pfam" id="PF00561">
    <property type="entry name" value="Abhydrolase_1"/>
    <property type="match status" value="1"/>
</dbReference>
<dbReference type="InterPro" id="IPR029058">
    <property type="entry name" value="AB_hydrolase_fold"/>
</dbReference>
<dbReference type="InterPro" id="IPR050266">
    <property type="entry name" value="AB_hydrolase_sf"/>
</dbReference>
<feature type="region of interest" description="Disordered" evidence="2">
    <location>
        <begin position="1"/>
        <end position="21"/>
    </location>
</feature>
<feature type="domain" description="AB hydrolase-1" evidence="3">
    <location>
        <begin position="36"/>
        <end position="255"/>
    </location>
</feature>
<proteinExistence type="predicted"/>
<sequence length="271" mass="28795">MRSNTNRPDPPGAVEVDVPAPGGGWLRAERSGTGSPVVLLHGAGMDARLWNAIVPELVRNHDVVRYDARGLGSSSLPDRPFDDVEDLGAVLDHFGLNRAALVGLSMGGETALDFALAYPERVSALALVGASVSGHVWPEDAQSSAYATARRQRDAAALAALELSIWASLGRTAPGAELIEAMVADNAERRVASEPFFAHFPNRDAESRLRDIAAPTLVVHGDHDHPEIAAIAERLVAGIPDACEVVVSNADHYLPLRSPQQLVELLLSHLA</sequence>
<dbReference type="Proteomes" id="UP000642748">
    <property type="component" value="Unassembled WGS sequence"/>
</dbReference>
<dbReference type="Gene3D" id="3.40.50.1820">
    <property type="entry name" value="alpha/beta hydrolase"/>
    <property type="match status" value="1"/>
</dbReference>
<dbReference type="SUPFAM" id="SSF53474">
    <property type="entry name" value="alpha/beta-Hydrolases"/>
    <property type="match status" value="1"/>
</dbReference>
<name>A0A8J3VR89_9ACTN</name>
<reference evidence="4" key="1">
    <citation type="submission" date="2021-01" db="EMBL/GenBank/DDBJ databases">
        <title>Whole genome shotgun sequence of Rugosimonospora africana NBRC 104875.</title>
        <authorList>
            <person name="Komaki H."/>
            <person name="Tamura T."/>
        </authorList>
    </citation>
    <scope>NUCLEOTIDE SEQUENCE</scope>
    <source>
        <strain evidence="4">NBRC 104875</strain>
    </source>
</reference>
<dbReference type="GO" id="GO:0016787">
    <property type="term" value="F:hydrolase activity"/>
    <property type="evidence" value="ECO:0007669"/>
    <property type="project" value="UniProtKB-KW"/>
</dbReference>
<dbReference type="RefSeq" id="WP_203919493.1">
    <property type="nucleotide sequence ID" value="NZ_BONZ01000038.1"/>
</dbReference>
<dbReference type="PANTHER" id="PTHR43798:SF31">
    <property type="entry name" value="AB HYDROLASE SUPERFAMILY PROTEIN YCLE"/>
    <property type="match status" value="1"/>
</dbReference>
<organism evidence="4 5">
    <name type="scientific">Rugosimonospora africana</name>
    <dbReference type="NCBI Taxonomy" id="556532"/>
    <lineage>
        <taxon>Bacteria</taxon>
        <taxon>Bacillati</taxon>
        <taxon>Actinomycetota</taxon>
        <taxon>Actinomycetes</taxon>
        <taxon>Micromonosporales</taxon>
        <taxon>Micromonosporaceae</taxon>
        <taxon>Rugosimonospora</taxon>
    </lineage>
</organism>
<evidence type="ECO:0000259" key="3">
    <source>
        <dbReference type="Pfam" id="PF00561"/>
    </source>
</evidence>
<keyword evidence="5" id="KW-1185">Reference proteome</keyword>
<gene>
    <name evidence="4" type="primary">pcaD_1</name>
    <name evidence="4" type="ORF">Raf01_40510</name>
</gene>
<dbReference type="PANTHER" id="PTHR43798">
    <property type="entry name" value="MONOACYLGLYCEROL LIPASE"/>
    <property type="match status" value="1"/>
</dbReference>
<evidence type="ECO:0000313" key="5">
    <source>
        <dbReference type="Proteomes" id="UP000642748"/>
    </source>
</evidence>
<dbReference type="GO" id="GO:0016020">
    <property type="term" value="C:membrane"/>
    <property type="evidence" value="ECO:0007669"/>
    <property type="project" value="TreeGrafter"/>
</dbReference>
<evidence type="ECO:0000256" key="1">
    <source>
        <dbReference type="ARBA" id="ARBA00022801"/>
    </source>
</evidence>
<evidence type="ECO:0000256" key="2">
    <source>
        <dbReference type="SAM" id="MobiDB-lite"/>
    </source>
</evidence>